<dbReference type="AlphaFoldDB" id="A0ABC9NC00"/>
<proteinExistence type="predicted"/>
<evidence type="ECO:0000313" key="1">
    <source>
        <dbReference type="EMBL" id="EDO54265.1"/>
    </source>
</evidence>
<accession>A0ABC9NC00</accession>
<comment type="caution">
    <text evidence="1">The sequence shown here is derived from an EMBL/GenBank/DDBJ whole genome shotgun (WGS) entry which is preliminary data.</text>
</comment>
<dbReference type="Proteomes" id="UP000004110">
    <property type="component" value="Unassembled WGS sequence"/>
</dbReference>
<dbReference type="EMBL" id="AAYH02000043">
    <property type="protein sequence ID" value="EDO54265.1"/>
    <property type="molecule type" value="Genomic_DNA"/>
</dbReference>
<organism evidence="1 2">
    <name type="scientific">Bacteroides uniformis (strain ATCC 8492 / DSM 6597 / CCUG 4942 / CIP 103695 / JCM 5828 / KCTC 5204 / NCTC 13054 / VPI 0061)</name>
    <dbReference type="NCBI Taxonomy" id="411479"/>
    <lineage>
        <taxon>Bacteria</taxon>
        <taxon>Pseudomonadati</taxon>
        <taxon>Bacteroidota</taxon>
        <taxon>Bacteroidia</taxon>
        <taxon>Bacteroidales</taxon>
        <taxon>Bacteroidaceae</taxon>
        <taxon>Bacteroides</taxon>
    </lineage>
</organism>
<protein>
    <submittedName>
        <fullName evidence="1">Uncharacterized protein</fullName>
    </submittedName>
</protein>
<name>A0ABC9NC00_BACUC</name>
<keyword evidence="2" id="KW-1185">Reference proteome</keyword>
<reference evidence="1" key="1">
    <citation type="submission" date="2007-06" db="EMBL/GenBank/DDBJ databases">
        <authorList>
            <person name="Fulton L."/>
            <person name="Clifton S."/>
            <person name="Fulton B."/>
            <person name="Xu J."/>
            <person name="Minx P."/>
            <person name="Pepin K.H."/>
            <person name="Johnson M."/>
            <person name="Thiruvilangam P."/>
            <person name="Bhonagiri V."/>
            <person name="Nash W.E."/>
            <person name="Mardis E.R."/>
            <person name="Wilson R.K."/>
        </authorList>
    </citation>
    <scope>NUCLEOTIDE SEQUENCE [LARGE SCALE GENOMIC DNA]</scope>
    <source>
        <strain evidence="1">ATCC 8492</strain>
    </source>
</reference>
<evidence type="ECO:0000313" key="2">
    <source>
        <dbReference type="Proteomes" id="UP000004110"/>
    </source>
</evidence>
<sequence>MKEKHFIAFLLFSSFIIPCQPKNLITFAGHFWKQ</sequence>
<reference evidence="1" key="2">
    <citation type="submission" date="2013-11" db="EMBL/GenBank/DDBJ databases">
        <title>Draft genome sequence of Bacteroides uniformis (ATCC 8492).</title>
        <authorList>
            <person name="Sudarsanam P."/>
            <person name="Ley R."/>
            <person name="Guruge J."/>
            <person name="Turnbaugh P.J."/>
            <person name="Mahowald M."/>
            <person name="Liep D."/>
            <person name="Gordon J."/>
        </authorList>
    </citation>
    <scope>NUCLEOTIDE SEQUENCE</scope>
    <source>
        <strain evidence="1">ATCC 8492</strain>
    </source>
</reference>
<gene>
    <name evidence="1" type="ORF">BACUNI_02273</name>
</gene>